<organism evidence="1 2">
    <name type="scientific">Danaus plexippus plexippus</name>
    <dbReference type="NCBI Taxonomy" id="278856"/>
    <lineage>
        <taxon>Eukaryota</taxon>
        <taxon>Metazoa</taxon>
        <taxon>Ecdysozoa</taxon>
        <taxon>Arthropoda</taxon>
        <taxon>Hexapoda</taxon>
        <taxon>Insecta</taxon>
        <taxon>Pterygota</taxon>
        <taxon>Neoptera</taxon>
        <taxon>Endopterygota</taxon>
        <taxon>Lepidoptera</taxon>
        <taxon>Glossata</taxon>
        <taxon>Ditrysia</taxon>
        <taxon>Papilionoidea</taxon>
        <taxon>Nymphalidae</taxon>
        <taxon>Danainae</taxon>
        <taxon>Danaini</taxon>
        <taxon>Danaina</taxon>
        <taxon>Danaus</taxon>
        <taxon>Danaus</taxon>
    </lineage>
</organism>
<evidence type="ECO:0000313" key="2">
    <source>
        <dbReference type="Proteomes" id="UP000007151"/>
    </source>
</evidence>
<name>A0A212F8A7_DANPL</name>
<evidence type="ECO:0000313" key="1">
    <source>
        <dbReference type="EMBL" id="OWR49976.1"/>
    </source>
</evidence>
<dbReference type="Proteomes" id="UP000007151">
    <property type="component" value="Unassembled WGS sequence"/>
</dbReference>
<reference evidence="1 2" key="1">
    <citation type="journal article" date="2011" name="Cell">
        <title>The monarch butterfly genome yields insights into long-distance migration.</title>
        <authorList>
            <person name="Zhan S."/>
            <person name="Merlin C."/>
            <person name="Boore J.L."/>
            <person name="Reppert S.M."/>
        </authorList>
    </citation>
    <scope>NUCLEOTIDE SEQUENCE [LARGE SCALE GENOMIC DNA]</scope>
    <source>
        <strain evidence="1">F-2</strain>
    </source>
</reference>
<proteinExistence type="predicted"/>
<dbReference type="KEGG" id="dpl:KGM_209149"/>
<accession>A0A212F8A7</accession>
<comment type="caution">
    <text evidence="1">The sequence shown here is derived from an EMBL/GenBank/DDBJ whole genome shotgun (WGS) entry which is preliminary data.</text>
</comment>
<keyword evidence="2" id="KW-1185">Reference proteome</keyword>
<gene>
    <name evidence="1" type="ORF">KGM_209149</name>
</gene>
<dbReference type="InParanoid" id="A0A212F8A7"/>
<dbReference type="EMBL" id="AGBW02009763">
    <property type="protein sequence ID" value="OWR49976.1"/>
    <property type="molecule type" value="Genomic_DNA"/>
</dbReference>
<dbReference type="AlphaFoldDB" id="A0A212F8A7"/>
<sequence>MSLIKLFSSPIKLFKKDVISFLLIRRHDLGVFDEKLRYIAVRPTASVSQLRQKVWYLLDLPDFCEEIIILKRNNRQIPLTDLCKGNDPQHPYVLEVWLPGKHRSSSTLNNMLTMGDNKTIADDFGVPESIFEEKVTHEYNGKDENESMFDDINKLATRKVQNRVALT</sequence>
<protein>
    <submittedName>
        <fullName evidence="1">Uncharacterized protein</fullName>
    </submittedName>
</protein>